<dbReference type="SMART" id="SM00342">
    <property type="entry name" value="HTH_ARAC"/>
    <property type="match status" value="1"/>
</dbReference>
<dbReference type="Gene3D" id="1.10.10.60">
    <property type="entry name" value="Homeodomain-like"/>
    <property type="match status" value="2"/>
</dbReference>
<dbReference type="AlphaFoldDB" id="A0A9D1KPP5"/>
<comment type="caution">
    <text evidence="6">The sequence shown here is derived from an EMBL/GenBank/DDBJ whole genome shotgun (WGS) entry which is preliminary data.</text>
</comment>
<keyword evidence="2" id="KW-0238">DNA-binding</keyword>
<name>A0A9D1KPP5_9FIRM</name>
<evidence type="ECO:0000313" key="6">
    <source>
        <dbReference type="EMBL" id="HIT85034.1"/>
    </source>
</evidence>
<feature type="domain" description="HTH araC/xylS-type" evidence="5">
    <location>
        <begin position="650"/>
        <end position="749"/>
    </location>
</feature>
<feature type="transmembrane region" description="Helical" evidence="4">
    <location>
        <begin position="302"/>
        <end position="323"/>
    </location>
</feature>
<evidence type="ECO:0000256" key="3">
    <source>
        <dbReference type="ARBA" id="ARBA00023163"/>
    </source>
</evidence>
<gene>
    <name evidence="6" type="ORF">IAA60_03895</name>
</gene>
<keyword evidence="4" id="KW-0812">Transmembrane</keyword>
<dbReference type="PROSITE" id="PS00041">
    <property type="entry name" value="HTH_ARAC_FAMILY_1"/>
    <property type="match status" value="1"/>
</dbReference>
<organism evidence="6 7">
    <name type="scientific">Candidatus Ornithomonoglobus intestinigallinarum</name>
    <dbReference type="NCBI Taxonomy" id="2840894"/>
    <lineage>
        <taxon>Bacteria</taxon>
        <taxon>Bacillati</taxon>
        <taxon>Bacillota</taxon>
        <taxon>Clostridia</taxon>
        <taxon>Candidatus Ornithomonoglobus</taxon>
    </lineage>
</organism>
<dbReference type="Pfam" id="PF12833">
    <property type="entry name" value="HTH_18"/>
    <property type="match status" value="1"/>
</dbReference>
<sequence length="753" mass="86174">MEIFEFIKKPKHIMFILRQILIPLVIIMAAMLIISGYSFYHNKTQTQSAAYSTLKYYSYHCEANIENVINSVDFLQNDTVFIDTLQGRGKELDSSDLYSVRSTLSNFADANDVVDSIIIMDPDDNYVITSDGFEDFNGYLAEKYCYSSYNSVFWRSIKFLSNSQHRVYAPTVVVTDSGETKNIIPIAFKKLDMTNFSSLLVVNVSLSALLNMDFSHQYMPDADIYILNKMNGNIFSADSFEQSLLADYEPLYNRLITGEETFDFTLKDYGKSSIVAVSDSDSMTGYTYFAVIPYRAIYAQQLPFIIIMFVIILLFVLWAYLFALRSARNISRPIEQIADVLQIDSNKDLFEDIKTQSSALSSRNSRLSCVLPFALENYLINYLNSNESSDNAEALEFLKESLPFKYDLFKVIVLKIIPTSILYKEYDSDEFSNFKTGFYNIVKESFREKYNCVFLSSEKNSLYIILNFDSESLVSNVEQRINELYTLLSADMEYLICYAGVSNSYDGLDGLRKAHTEALQRLHVCTPPGQSRTAPANQILFDLSSKEENNLFSKLVSAPEAEVIELLSEINKNNAHIDPRSKKQLYLQILNIVCRVMRLKNIPLEQNRLDFEVYSELITKDENEIYNYILDLTHRLASAQSSSGTLSGDDKLIRYLNDNFKDPNLSLDSIATEFNTTPSYVSTIVKQKLGIPFSKYVSNLRVTEAMRLLEETNMNITEIITGSGFNSKQAFYRTFKSIAGMPPSEYRDKKRRQ</sequence>
<feature type="transmembrane region" description="Helical" evidence="4">
    <location>
        <begin position="20"/>
        <end position="40"/>
    </location>
</feature>
<dbReference type="Proteomes" id="UP000824165">
    <property type="component" value="Unassembled WGS sequence"/>
</dbReference>
<dbReference type="EMBL" id="DVLU01000032">
    <property type="protein sequence ID" value="HIT85034.1"/>
    <property type="molecule type" value="Genomic_DNA"/>
</dbReference>
<keyword evidence="3" id="KW-0804">Transcription</keyword>
<evidence type="ECO:0000259" key="5">
    <source>
        <dbReference type="PROSITE" id="PS01124"/>
    </source>
</evidence>
<dbReference type="PROSITE" id="PS01124">
    <property type="entry name" value="HTH_ARAC_FAMILY_2"/>
    <property type="match status" value="1"/>
</dbReference>
<evidence type="ECO:0000256" key="4">
    <source>
        <dbReference type="SAM" id="Phobius"/>
    </source>
</evidence>
<dbReference type="GO" id="GO:0003700">
    <property type="term" value="F:DNA-binding transcription factor activity"/>
    <property type="evidence" value="ECO:0007669"/>
    <property type="project" value="InterPro"/>
</dbReference>
<dbReference type="InterPro" id="IPR009057">
    <property type="entry name" value="Homeodomain-like_sf"/>
</dbReference>
<dbReference type="SUPFAM" id="SSF46689">
    <property type="entry name" value="Homeodomain-like"/>
    <property type="match status" value="1"/>
</dbReference>
<dbReference type="PANTHER" id="PTHR43280">
    <property type="entry name" value="ARAC-FAMILY TRANSCRIPTIONAL REGULATOR"/>
    <property type="match status" value="1"/>
</dbReference>
<proteinExistence type="predicted"/>
<evidence type="ECO:0000256" key="1">
    <source>
        <dbReference type="ARBA" id="ARBA00023015"/>
    </source>
</evidence>
<keyword evidence="4" id="KW-0472">Membrane</keyword>
<dbReference type="PANTHER" id="PTHR43280:SF29">
    <property type="entry name" value="ARAC-FAMILY TRANSCRIPTIONAL REGULATOR"/>
    <property type="match status" value="1"/>
</dbReference>
<reference evidence="6" key="1">
    <citation type="submission" date="2020-10" db="EMBL/GenBank/DDBJ databases">
        <authorList>
            <person name="Gilroy R."/>
        </authorList>
    </citation>
    <scope>NUCLEOTIDE SEQUENCE</scope>
    <source>
        <strain evidence="6">CHK181-108</strain>
    </source>
</reference>
<dbReference type="InterPro" id="IPR018062">
    <property type="entry name" value="HTH_AraC-typ_CS"/>
</dbReference>
<protein>
    <submittedName>
        <fullName evidence="6">Helix-turn-helix domain-containing protein</fullName>
    </submittedName>
</protein>
<reference evidence="6" key="2">
    <citation type="journal article" date="2021" name="PeerJ">
        <title>Extensive microbial diversity within the chicken gut microbiome revealed by metagenomics and culture.</title>
        <authorList>
            <person name="Gilroy R."/>
            <person name="Ravi A."/>
            <person name="Getino M."/>
            <person name="Pursley I."/>
            <person name="Horton D.L."/>
            <person name="Alikhan N.F."/>
            <person name="Baker D."/>
            <person name="Gharbi K."/>
            <person name="Hall N."/>
            <person name="Watson M."/>
            <person name="Adriaenssens E.M."/>
            <person name="Foster-Nyarko E."/>
            <person name="Jarju S."/>
            <person name="Secka A."/>
            <person name="Antonio M."/>
            <person name="Oren A."/>
            <person name="Chaudhuri R.R."/>
            <person name="La Ragione R."/>
            <person name="Hildebrand F."/>
            <person name="Pallen M.J."/>
        </authorList>
    </citation>
    <scope>NUCLEOTIDE SEQUENCE</scope>
    <source>
        <strain evidence="6">CHK181-108</strain>
    </source>
</reference>
<keyword evidence="4" id="KW-1133">Transmembrane helix</keyword>
<keyword evidence="1" id="KW-0805">Transcription regulation</keyword>
<accession>A0A9D1KPP5</accession>
<dbReference type="GO" id="GO:0043565">
    <property type="term" value="F:sequence-specific DNA binding"/>
    <property type="evidence" value="ECO:0007669"/>
    <property type="project" value="InterPro"/>
</dbReference>
<evidence type="ECO:0000313" key="7">
    <source>
        <dbReference type="Proteomes" id="UP000824165"/>
    </source>
</evidence>
<dbReference type="InterPro" id="IPR018060">
    <property type="entry name" value="HTH_AraC"/>
</dbReference>
<evidence type="ECO:0000256" key="2">
    <source>
        <dbReference type="ARBA" id="ARBA00023125"/>
    </source>
</evidence>